<evidence type="ECO:0000256" key="11">
    <source>
        <dbReference type="ARBA" id="ARBA00035585"/>
    </source>
</evidence>
<keyword evidence="14" id="KW-1185">Reference proteome</keyword>
<evidence type="ECO:0000256" key="12">
    <source>
        <dbReference type="HAMAP-Rule" id="MF_00454"/>
    </source>
</evidence>
<accession>A0A1T4K526</accession>
<organism evidence="13 14">
    <name type="scientific">Enhydrobacter aerosaccus</name>
    <dbReference type="NCBI Taxonomy" id="225324"/>
    <lineage>
        <taxon>Bacteria</taxon>
        <taxon>Pseudomonadati</taxon>
        <taxon>Pseudomonadota</taxon>
        <taxon>Alphaproteobacteria</taxon>
        <taxon>Hyphomicrobiales</taxon>
        <taxon>Enhydrobacter</taxon>
    </lineage>
</organism>
<dbReference type="HAMAP" id="MF_00454">
    <property type="entry name" value="FluC"/>
    <property type="match status" value="1"/>
</dbReference>
<evidence type="ECO:0000256" key="4">
    <source>
        <dbReference type="ARBA" id="ARBA00022692"/>
    </source>
</evidence>
<dbReference type="AlphaFoldDB" id="A0A1T4K526"/>
<dbReference type="PANTHER" id="PTHR28259">
    <property type="entry name" value="FLUORIDE EXPORT PROTEIN 1-RELATED"/>
    <property type="match status" value="1"/>
</dbReference>
<comment type="catalytic activity">
    <reaction evidence="11">
        <text>fluoride(in) = fluoride(out)</text>
        <dbReference type="Rhea" id="RHEA:76159"/>
        <dbReference type="ChEBI" id="CHEBI:17051"/>
    </reaction>
    <physiologicalReaction direction="left-to-right" evidence="11">
        <dbReference type="Rhea" id="RHEA:76160"/>
    </physiologicalReaction>
</comment>
<dbReference type="GO" id="GO:0046872">
    <property type="term" value="F:metal ion binding"/>
    <property type="evidence" value="ECO:0007669"/>
    <property type="project" value="UniProtKB-KW"/>
</dbReference>
<keyword evidence="9 12" id="KW-0407">Ion channel</keyword>
<dbReference type="EMBL" id="FUWJ01000001">
    <property type="protein sequence ID" value="SJZ37529.1"/>
    <property type="molecule type" value="Genomic_DNA"/>
</dbReference>
<evidence type="ECO:0000256" key="2">
    <source>
        <dbReference type="ARBA" id="ARBA00022475"/>
    </source>
</evidence>
<name>A0A1T4K526_9HYPH</name>
<sequence length="148" mass="15835">MTTQERNVQAAMRRRAAFVDGLTLYLAVIVGGILGSLARWIVALVLPATLGGLPWPTLFANVTGCFVIGFFAALTGPSGRLFIGPKSRQFVMTGICGGYTTFSGFSLEMLRFVSAGDVRSAAIYLIVSIVAWLSAVWVGETLAERINN</sequence>
<reference evidence="14" key="1">
    <citation type="submission" date="2017-02" db="EMBL/GenBank/DDBJ databases">
        <authorList>
            <person name="Varghese N."/>
            <person name="Submissions S."/>
        </authorList>
    </citation>
    <scope>NUCLEOTIDE SEQUENCE [LARGE SCALE GENOMIC DNA]</scope>
    <source>
        <strain evidence="14">ATCC 27094</strain>
    </source>
</reference>
<evidence type="ECO:0000313" key="13">
    <source>
        <dbReference type="EMBL" id="SJZ37529.1"/>
    </source>
</evidence>
<keyword evidence="12" id="KW-0813">Transport</keyword>
<evidence type="ECO:0000256" key="6">
    <source>
        <dbReference type="ARBA" id="ARBA00023053"/>
    </source>
</evidence>
<evidence type="ECO:0000313" key="14">
    <source>
        <dbReference type="Proteomes" id="UP000190092"/>
    </source>
</evidence>
<dbReference type="Pfam" id="PF02537">
    <property type="entry name" value="CRCB"/>
    <property type="match status" value="1"/>
</dbReference>
<keyword evidence="5 12" id="KW-1133">Transmembrane helix</keyword>
<feature type="binding site" evidence="12">
    <location>
        <position position="100"/>
    </location>
    <ligand>
        <name>Na(+)</name>
        <dbReference type="ChEBI" id="CHEBI:29101"/>
        <note>structural</note>
    </ligand>
</feature>
<evidence type="ECO:0000256" key="8">
    <source>
        <dbReference type="ARBA" id="ARBA00023136"/>
    </source>
</evidence>
<gene>
    <name evidence="12" type="primary">fluC</name>
    <name evidence="12" type="synonym">crcB</name>
    <name evidence="13" type="ORF">SAMN02745126_00721</name>
</gene>
<evidence type="ECO:0000256" key="9">
    <source>
        <dbReference type="ARBA" id="ARBA00023303"/>
    </source>
</evidence>
<feature type="transmembrane region" description="Helical" evidence="12">
    <location>
        <begin position="22"/>
        <end position="46"/>
    </location>
</feature>
<feature type="binding site" evidence="12">
    <location>
        <position position="97"/>
    </location>
    <ligand>
        <name>Na(+)</name>
        <dbReference type="ChEBI" id="CHEBI:29101"/>
        <note>structural</note>
    </ligand>
</feature>
<keyword evidence="3" id="KW-0997">Cell inner membrane</keyword>
<dbReference type="Proteomes" id="UP000190092">
    <property type="component" value="Unassembled WGS sequence"/>
</dbReference>
<feature type="transmembrane region" description="Helical" evidence="12">
    <location>
        <begin position="90"/>
        <end position="110"/>
    </location>
</feature>
<comment type="activity regulation">
    <text evidence="12">Na(+) is not transported, but it plays an essential structural role and its presence is essential for fluoride channel function.</text>
</comment>
<evidence type="ECO:0000256" key="7">
    <source>
        <dbReference type="ARBA" id="ARBA00023065"/>
    </source>
</evidence>
<dbReference type="GO" id="GO:0005886">
    <property type="term" value="C:plasma membrane"/>
    <property type="evidence" value="ECO:0007669"/>
    <property type="project" value="UniProtKB-SubCell"/>
</dbReference>
<proteinExistence type="inferred from homology"/>
<evidence type="ECO:0000256" key="3">
    <source>
        <dbReference type="ARBA" id="ARBA00022519"/>
    </source>
</evidence>
<keyword evidence="6 12" id="KW-0915">Sodium</keyword>
<evidence type="ECO:0000256" key="1">
    <source>
        <dbReference type="ARBA" id="ARBA00004651"/>
    </source>
</evidence>
<keyword evidence="7 12" id="KW-0406">Ion transport</keyword>
<keyword evidence="4 12" id="KW-0812">Transmembrane</keyword>
<dbReference type="STRING" id="225324.SAMN02745126_00721"/>
<evidence type="ECO:0000256" key="10">
    <source>
        <dbReference type="ARBA" id="ARBA00035120"/>
    </source>
</evidence>
<evidence type="ECO:0000256" key="5">
    <source>
        <dbReference type="ARBA" id="ARBA00022989"/>
    </source>
</evidence>
<keyword evidence="8 12" id="KW-0472">Membrane</keyword>
<comment type="subcellular location">
    <subcellularLocation>
        <location evidence="1 12">Cell membrane</location>
        <topology evidence="1 12">Multi-pass membrane protein</topology>
    </subcellularLocation>
</comment>
<feature type="transmembrane region" description="Helical" evidence="12">
    <location>
        <begin position="122"/>
        <end position="143"/>
    </location>
</feature>
<feature type="transmembrane region" description="Helical" evidence="12">
    <location>
        <begin position="58"/>
        <end position="78"/>
    </location>
</feature>
<protein>
    <recommendedName>
        <fullName evidence="12">Fluoride-specific ion channel FluC</fullName>
    </recommendedName>
</protein>
<keyword evidence="2 12" id="KW-1003">Cell membrane</keyword>
<comment type="similarity">
    <text evidence="10 12">Belongs to the fluoride channel Fluc/FEX (TC 1.A.43) family.</text>
</comment>
<dbReference type="GO" id="GO:0062054">
    <property type="term" value="F:fluoride channel activity"/>
    <property type="evidence" value="ECO:0007669"/>
    <property type="project" value="UniProtKB-UniRule"/>
</dbReference>
<dbReference type="NCBIfam" id="TIGR00494">
    <property type="entry name" value="crcB"/>
    <property type="match status" value="1"/>
</dbReference>
<dbReference type="InterPro" id="IPR003691">
    <property type="entry name" value="FluC"/>
</dbReference>
<dbReference type="GO" id="GO:0140114">
    <property type="term" value="P:cellular detoxification of fluoride"/>
    <property type="evidence" value="ECO:0007669"/>
    <property type="project" value="UniProtKB-UniRule"/>
</dbReference>
<dbReference type="PANTHER" id="PTHR28259:SF1">
    <property type="entry name" value="FLUORIDE EXPORT PROTEIN 1-RELATED"/>
    <property type="match status" value="1"/>
</dbReference>
<comment type="function">
    <text evidence="12">Fluoride-specific ion channel. Important for reducing fluoride concentration in the cell, thus reducing its toxicity.</text>
</comment>
<keyword evidence="12" id="KW-0479">Metal-binding</keyword>